<feature type="binding site" evidence="7">
    <location>
        <position position="38"/>
    </location>
    <ligand>
        <name>ATP</name>
        <dbReference type="ChEBI" id="CHEBI:30616"/>
    </ligand>
</feature>
<dbReference type="Proteomes" id="UP000613974">
    <property type="component" value="Unassembled WGS sequence"/>
</dbReference>
<name>A0ABQ3SU70_9ACTN</name>
<evidence type="ECO:0000313" key="11">
    <source>
        <dbReference type="Proteomes" id="UP000613974"/>
    </source>
</evidence>
<dbReference type="Gene3D" id="3.30.200.20">
    <property type="entry name" value="Phosphorylase Kinase, domain 1"/>
    <property type="match status" value="1"/>
</dbReference>
<gene>
    <name evidence="10" type="ORF">Snoj_56080</name>
</gene>
<evidence type="ECO:0000256" key="6">
    <source>
        <dbReference type="ARBA" id="ARBA00022840"/>
    </source>
</evidence>
<dbReference type="PROSITE" id="PS50011">
    <property type="entry name" value="PROTEIN_KINASE_DOM"/>
    <property type="match status" value="1"/>
</dbReference>
<evidence type="ECO:0000256" key="8">
    <source>
        <dbReference type="SAM" id="MobiDB-lite"/>
    </source>
</evidence>
<dbReference type="Pfam" id="PF00069">
    <property type="entry name" value="Pkinase"/>
    <property type="match status" value="1"/>
</dbReference>
<keyword evidence="2" id="KW-0723">Serine/threonine-protein kinase</keyword>
<dbReference type="CDD" id="cd14014">
    <property type="entry name" value="STKc_PknB_like"/>
    <property type="match status" value="1"/>
</dbReference>
<dbReference type="PANTHER" id="PTHR43289">
    <property type="entry name" value="MITOGEN-ACTIVATED PROTEIN KINASE KINASE KINASE 20-RELATED"/>
    <property type="match status" value="1"/>
</dbReference>
<dbReference type="EC" id="2.7.11.1" evidence="1"/>
<dbReference type="InterPro" id="IPR011009">
    <property type="entry name" value="Kinase-like_dom_sf"/>
</dbReference>
<evidence type="ECO:0000256" key="3">
    <source>
        <dbReference type="ARBA" id="ARBA00022679"/>
    </source>
</evidence>
<dbReference type="PROSITE" id="PS00108">
    <property type="entry name" value="PROTEIN_KINASE_ST"/>
    <property type="match status" value="1"/>
</dbReference>
<evidence type="ECO:0000256" key="7">
    <source>
        <dbReference type="PROSITE-ProRule" id="PRU10141"/>
    </source>
</evidence>
<organism evidence="10 11">
    <name type="scientific">Streptomyces nojiriensis</name>
    <dbReference type="NCBI Taxonomy" id="66374"/>
    <lineage>
        <taxon>Bacteria</taxon>
        <taxon>Bacillati</taxon>
        <taxon>Actinomycetota</taxon>
        <taxon>Actinomycetes</taxon>
        <taxon>Kitasatosporales</taxon>
        <taxon>Streptomycetaceae</taxon>
        <taxon>Streptomyces</taxon>
    </lineage>
</organism>
<keyword evidence="6 7" id="KW-0067">ATP-binding</keyword>
<evidence type="ECO:0000256" key="4">
    <source>
        <dbReference type="ARBA" id="ARBA00022741"/>
    </source>
</evidence>
<keyword evidence="4 7" id="KW-0547">Nucleotide-binding</keyword>
<evidence type="ECO:0000256" key="2">
    <source>
        <dbReference type="ARBA" id="ARBA00022527"/>
    </source>
</evidence>
<evidence type="ECO:0000256" key="1">
    <source>
        <dbReference type="ARBA" id="ARBA00012513"/>
    </source>
</evidence>
<dbReference type="InterPro" id="IPR017441">
    <property type="entry name" value="Protein_kinase_ATP_BS"/>
</dbReference>
<protein>
    <recommendedName>
        <fullName evidence="1">non-specific serine/threonine protein kinase</fullName>
        <ecNumber evidence="1">2.7.11.1</ecNumber>
    </recommendedName>
</protein>
<dbReference type="SUPFAM" id="SSF56112">
    <property type="entry name" value="Protein kinase-like (PK-like)"/>
    <property type="match status" value="1"/>
</dbReference>
<accession>A0ABQ3SU70</accession>
<feature type="region of interest" description="Disordered" evidence="8">
    <location>
        <begin position="596"/>
        <end position="615"/>
    </location>
</feature>
<dbReference type="PANTHER" id="PTHR43289:SF6">
    <property type="entry name" value="SERINE_THREONINE-PROTEIN KINASE NEKL-3"/>
    <property type="match status" value="1"/>
</dbReference>
<feature type="domain" description="Protein kinase" evidence="9">
    <location>
        <begin position="9"/>
        <end position="276"/>
    </location>
</feature>
<proteinExistence type="predicted"/>
<dbReference type="InterPro" id="IPR000719">
    <property type="entry name" value="Prot_kinase_dom"/>
</dbReference>
<dbReference type="PROSITE" id="PS00107">
    <property type="entry name" value="PROTEIN_KINASE_ATP"/>
    <property type="match status" value="1"/>
</dbReference>
<evidence type="ECO:0000259" key="9">
    <source>
        <dbReference type="PROSITE" id="PS50011"/>
    </source>
</evidence>
<comment type="caution">
    <text evidence="10">The sequence shown here is derived from an EMBL/GenBank/DDBJ whole genome shotgun (WGS) entry which is preliminary data.</text>
</comment>
<dbReference type="InterPro" id="IPR008271">
    <property type="entry name" value="Ser/Thr_kinase_AS"/>
</dbReference>
<evidence type="ECO:0000256" key="5">
    <source>
        <dbReference type="ARBA" id="ARBA00022777"/>
    </source>
</evidence>
<dbReference type="Gene3D" id="1.10.510.10">
    <property type="entry name" value="Transferase(Phosphotransferase) domain 1"/>
    <property type="match status" value="1"/>
</dbReference>
<reference evidence="11" key="1">
    <citation type="submission" date="2023-07" db="EMBL/GenBank/DDBJ databases">
        <title>Whole genome shotgun sequence of Streptomyces nojiriensis NBRC 13794.</title>
        <authorList>
            <person name="Komaki H."/>
            <person name="Tamura T."/>
        </authorList>
    </citation>
    <scope>NUCLEOTIDE SEQUENCE [LARGE SCALE GENOMIC DNA]</scope>
    <source>
        <strain evidence="11">NBRC 13794</strain>
    </source>
</reference>
<dbReference type="EMBL" id="BNEC01000005">
    <property type="protein sequence ID" value="GHI71690.1"/>
    <property type="molecule type" value="Genomic_DNA"/>
</dbReference>
<keyword evidence="5" id="KW-0418">Kinase</keyword>
<sequence length="615" mass="66434">MREVIEDRYALAELLGRGGFGEVWRAEDSRVGRQVAVKIGYPQTPEDTRRFEREASLAGNLAHPNIATIHDFGRTEREGRDAVYLVMELLRGRSLAEVLEAGVPPLADALEWAGRIADALGAAHAAGIVHRDVKPANVMVTDGGLTKVLDFGIAKAGSGSGAVTTTGLTATGMIIGSFPYMAPERWTGGANGVPVDGRADLYALGCVLTELLTGTRPFAAHEMHELLAQHLTTAPPAPSSLREGLPAALDSLVLELLAKDPADRPADAAEVSRRLAEIARSEAPEPEPVPAAAPEPVPAPAMPFPPPPSYAPTVHTAAPDPVRTMLERRLTVLLEDEPPDVVQRLRMLTDDLTEELGAQDPLTVRAAYHRVMRAPGPSRTTDLERLLPRMVRVLGLEHPDTITGRAAWVGEAAAFGPGDGRRHEQELREIVEQATRAFGTHALVTLTARYHLASAMHRGAHARDGQWDARSRERALSERAWLGPLLPDLEWALTADSPVLLDVRRRLAHDAWLVGDVAGAALLYWRLFPDLAELAERGSPEVAHRVLRAIGEAGDPAAALAHLNPLLRRLPFLPGMQDLAQEVSDTRADFRRAVREQRRAEGTGGAGGLSRLFGR</sequence>
<keyword evidence="11" id="KW-1185">Reference proteome</keyword>
<evidence type="ECO:0000313" key="10">
    <source>
        <dbReference type="EMBL" id="GHI71690.1"/>
    </source>
</evidence>
<dbReference type="SMART" id="SM00220">
    <property type="entry name" value="S_TKc"/>
    <property type="match status" value="1"/>
</dbReference>
<keyword evidence="3" id="KW-0808">Transferase</keyword>